<comment type="caution">
    <text evidence="1">The sequence shown here is derived from an EMBL/GenBank/DDBJ whole genome shotgun (WGS) entry which is preliminary data.</text>
</comment>
<proteinExistence type="predicted"/>
<sequence length="86" mass="9351">MKEKMTVMNRWMDEAIAEGGDAVQEHLQAVARIIGGQVAQLSEPADMPKLLTTTIEEMGKGVTAGMLMQHGHAGILDVRMFSVGRK</sequence>
<dbReference type="Proteomes" id="UP000245202">
    <property type="component" value="Unassembled WGS sequence"/>
</dbReference>
<reference evidence="1 2" key="1">
    <citation type="submission" date="2017-08" db="EMBL/GenBank/DDBJ databases">
        <title>Substantial Increase in Enzyme Production by Combined Drug-Resistance Mutations in Paenibacillus agaridevorans.</title>
        <authorList>
            <person name="Tanaka Y."/>
            <person name="Funane K."/>
            <person name="Hosaka T."/>
            <person name="Shiwa Y."/>
            <person name="Fujita N."/>
            <person name="Miyazaki T."/>
            <person name="Yoshikawa H."/>
            <person name="Murakami K."/>
            <person name="Kasahara K."/>
            <person name="Inaoka T."/>
            <person name="Hiraga Y."/>
            <person name="Ochi K."/>
        </authorList>
    </citation>
    <scope>NUCLEOTIDE SEQUENCE [LARGE SCALE GENOMIC DNA]</scope>
    <source>
        <strain evidence="1 2">T-3040</strain>
    </source>
</reference>
<name>A0A2R5ES14_9BACL</name>
<dbReference type="AlphaFoldDB" id="A0A2R5ES14"/>
<accession>A0A2R5ES14</accession>
<dbReference type="EMBL" id="BDQX01000231">
    <property type="protein sequence ID" value="GBG09482.1"/>
    <property type="molecule type" value="Genomic_DNA"/>
</dbReference>
<evidence type="ECO:0000313" key="1">
    <source>
        <dbReference type="EMBL" id="GBG09482.1"/>
    </source>
</evidence>
<keyword evidence="2" id="KW-1185">Reference proteome</keyword>
<dbReference type="RefSeq" id="WP_108994213.1">
    <property type="nucleotide sequence ID" value="NZ_BDQX01000231.1"/>
</dbReference>
<evidence type="ECO:0000313" key="2">
    <source>
        <dbReference type="Proteomes" id="UP000245202"/>
    </source>
</evidence>
<protein>
    <submittedName>
        <fullName evidence="1">Uncharacterized protein</fullName>
    </submittedName>
</protein>
<gene>
    <name evidence="1" type="ORF">PAT3040_04128</name>
</gene>
<organism evidence="1 2">
    <name type="scientific">Paenibacillus agaridevorans</name>
    <dbReference type="NCBI Taxonomy" id="171404"/>
    <lineage>
        <taxon>Bacteria</taxon>
        <taxon>Bacillati</taxon>
        <taxon>Bacillota</taxon>
        <taxon>Bacilli</taxon>
        <taxon>Bacillales</taxon>
        <taxon>Paenibacillaceae</taxon>
        <taxon>Paenibacillus</taxon>
    </lineage>
</organism>